<feature type="domain" description="PhnB-like" evidence="1">
    <location>
        <begin position="5"/>
        <end position="132"/>
    </location>
</feature>
<dbReference type="Proteomes" id="UP000051658">
    <property type="component" value="Unassembled WGS sequence"/>
</dbReference>
<reference evidence="2 3" key="1">
    <citation type="journal article" date="2015" name="Genome Announc.">
        <title>Expanding the biotechnology potential of lactobacilli through comparative genomics of 213 strains and associated genera.</title>
        <authorList>
            <person name="Sun Z."/>
            <person name="Harris H.M."/>
            <person name="McCann A."/>
            <person name="Guo C."/>
            <person name="Argimon S."/>
            <person name="Zhang W."/>
            <person name="Yang X."/>
            <person name="Jeffery I.B."/>
            <person name="Cooney J.C."/>
            <person name="Kagawa T.F."/>
            <person name="Liu W."/>
            <person name="Song Y."/>
            <person name="Salvetti E."/>
            <person name="Wrobel A."/>
            <person name="Rasinkangas P."/>
            <person name="Parkhill J."/>
            <person name="Rea M.C."/>
            <person name="O'Sullivan O."/>
            <person name="Ritari J."/>
            <person name="Douillard F.P."/>
            <person name="Paul Ross R."/>
            <person name="Yang R."/>
            <person name="Briner A.E."/>
            <person name="Felis G.E."/>
            <person name="de Vos W.M."/>
            <person name="Barrangou R."/>
            <person name="Klaenhammer T.R."/>
            <person name="Caufield P.W."/>
            <person name="Cui Y."/>
            <person name="Zhang H."/>
            <person name="O'Toole P.W."/>
        </authorList>
    </citation>
    <scope>NUCLEOTIDE SEQUENCE [LARGE SCALE GENOMIC DNA]</scope>
    <source>
        <strain evidence="2 3">DSM 20623</strain>
    </source>
</reference>
<accession>A0A0R2I590</accession>
<dbReference type="eggNOG" id="COG2764">
    <property type="taxonomic scope" value="Bacteria"/>
</dbReference>
<name>A0A0R2I590_CARDV</name>
<proteinExistence type="predicted"/>
<evidence type="ECO:0000313" key="3">
    <source>
        <dbReference type="Proteomes" id="UP000051658"/>
    </source>
</evidence>
<evidence type="ECO:0000259" key="1">
    <source>
        <dbReference type="Pfam" id="PF06983"/>
    </source>
</evidence>
<dbReference type="AlphaFoldDB" id="A0A0R2I590"/>
<sequence>MPLNIYLNFKNQARDAIELYEKVFSVKCQDIMTYGEVEMEGAPPMDEATKKLIMNASIEMEGTKVMFADVPDFMEYKPGDNITLVIDTSDETQLTTQFNQLAEGGKITMPLTETFWSKKYGQVIDKFGIGWQFNLS</sequence>
<dbReference type="InterPro" id="IPR028973">
    <property type="entry name" value="PhnB-like"/>
</dbReference>
<dbReference type="InterPro" id="IPR029068">
    <property type="entry name" value="Glyas_Bleomycin-R_OHBP_Dase"/>
</dbReference>
<evidence type="ECO:0000313" key="2">
    <source>
        <dbReference type="EMBL" id="KRN56874.1"/>
    </source>
</evidence>
<dbReference type="Gene3D" id="3.10.180.10">
    <property type="entry name" value="2,3-Dihydroxybiphenyl 1,2-Dioxygenase, domain 1"/>
    <property type="match status" value="1"/>
</dbReference>
<organism evidence="2 3">
    <name type="scientific">Carnobacterium divergens DSM 20623</name>
    <dbReference type="NCBI Taxonomy" id="1449336"/>
    <lineage>
        <taxon>Bacteria</taxon>
        <taxon>Bacillati</taxon>
        <taxon>Bacillota</taxon>
        <taxon>Bacilli</taxon>
        <taxon>Lactobacillales</taxon>
        <taxon>Carnobacteriaceae</taxon>
        <taxon>Carnobacterium</taxon>
    </lineage>
</organism>
<dbReference type="PANTHER" id="PTHR33990:SF1">
    <property type="entry name" value="PROTEIN YJDN"/>
    <property type="match status" value="1"/>
</dbReference>
<dbReference type="RefSeq" id="WP_034572250.1">
    <property type="nucleotide sequence ID" value="NZ_JQBS01000017.1"/>
</dbReference>
<dbReference type="EMBL" id="JQBS01000017">
    <property type="protein sequence ID" value="KRN56874.1"/>
    <property type="molecule type" value="Genomic_DNA"/>
</dbReference>
<dbReference type="PANTHER" id="PTHR33990">
    <property type="entry name" value="PROTEIN YJDN-RELATED"/>
    <property type="match status" value="1"/>
</dbReference>
<dbReference type="SUPFAM" id="SSF54593">
    <property type="entry name" value="Glyoxalase/Bleomycin resistance protein/Dihydroxybiphenyl dioxygenase"/>
    <property type="match status" value="1"/>
</dbReference>
<dbReference type="Pfam" id="PF06983">
    <property type="entry name" value="3-dmu-9_3-mt"/>
    <property type="match status" value="1"/>
</dbReference>
<gene>
    <name evidence="2" type="ORF">IV74_GL000522</name>
</gene>
<dbReference type="CDD" id="cd06588">
    <property type="entry name" value="PhnB_like"/>
    <property type="match status" value="1"/>
</dbReference>
<comment type="caution">
    <text evidence="2">The sequence shown here is derived from an EMBL/GenBank/DDBJ whole genome shotgun (WGS) entry which is preliminary data.</text>
</comment>
<dbReference type="GeneID" id="89587815"/>
<protein>
    <recommendedName>
        <fullName evidence="1">PhnB-like domain-containing protein</fullName>
    </recommendedName>
</protein>
<dbReference type="PATRIC" id="fig|1449336.4.peg.534"/>
<keyword evidence="3" id="KW-1185">Reference proteome</keyword>